<dbReference type="FunFam" id="3.30.420.340:FF:000001">
    <property type="entry name" value="UvrABC system protein C"/>
    <property type="match status" value="1"/>
</dbReference>
<keyword evidence="3 13" id="KW-0227">DNA damage</keyword>
<dbReference type="Gene3D" id="4.10.860.10">
    <property type="entry name" value="UVR domain"/>
    <property type="match status" value="1"/>
</dbReference>
<dbReference type="SMART" id="SM00465">
    <property type="entry name" value="GIYc"/>
    <property type="match status" value="1"/>
</dbReference>
<dbReference type="InterPro" id="IPR001943">
    <property type="entry name" value="UVR_dom"/>
</dbReference>
<dbReference type="InterPro" id="IPR003583">
    <property type="entry name" value="Hlx-hairpin-Hlx_DNA-bd_motif"/>
</dbReference>
<dbReference type="PANTHER" id="PTHR30562:SF1">
    <property type="entry name" value="UVRABC SYSTEM PROTEIN C"/>
    <property type="match status" value="1"/>
</dbReference>
<dbReference type="InterPro" id="IPR036876">
    <property type="entry name" value="UVR_dom_sf"/>
</dbReference>
<evidence type="ECO:0000313" key="18">
    <source>
        <dbReference type="Proteomes" id="UP000184268"/>
    </source>
</evidence>
<evidence type="ECO:0000259" key="15">
    <source>
        <dbReference type="PROSITE" id="PS50164"/>
    </source>
</evidence>
<evidence type="ECO:0000256" key="2">
    <source>
        <dbReference type="ARBA" id="ARBA00022490"/>
    </source>
</evidence>
<evidence type="ECO:0000256" key="13">
    <source>
        <dbReference type="HAMAP-Rule" id="MF_00203"/>
    </source>
</evidence>
<dbReference type="SMART" id="SM00278">
    <property type="entry name" value="HhH1"/>
    <property type="match status" value="2"/>
</dbReference>
<dbReference type="GO" id="GO:0005737">
    <property type="term" value="C:cytoplasm"/>
    <property type="evidence" value="ECO:0007669"/>
    <property type="project" value="UniProtKB-SubCell"/>
</dbReference>
<dbReference type="Pfam" id="PF22920">
    <property type="entry name" value="UvrC_RNaseH"/>
    <property type="match status" value="1"/>
</dbReference>
<dbReference type="InterPro" id="IPR000305">
    <property type="entry name" value="GIY-YIG_endonuc"/>
</dbReference>
<gene>
    <name evidence="13" type="primary">uvrC</name>
    <name evidence="17" type="ORF">SAMN02745129_1420</name>
</gene>
<comment type="function">
    <text evidence="8 13">The UvrABC repair system catalyzes the recognition and processing of DNA lesions. UvrC both incises the 5' and 3' sides of the lesion. The N-terminal half is responsible for the 3' incision and the C-terminal half is responsible for the 5' incision.</text>
</comment>
<feature type="domain" description="UvrC family homology region profile" evidence="16">
    <location>
        <begin position="255"/>
        <end position="485"/>
    </location>
</feature>
<dbReference type="Pfam" id="PF14520">
    <property type="entry name" value="HHH_5"/>
    <property type="match status" value="1"/>
</dbReference>
<evidence type="ECO:0000256" key="3">
    <source>
        <dbReference type="ARBA" id="ARBA00022763"/>
    </source>
</evidence>
<dbReference type="AlphaFoldDB" id="A0A1M5QYX3"/>
<reference evidence="17 18" key="1">
    <citation type="submission" date="2016-11" db="EMBL/GenBank/DDBJ databases">
        <authorList>
            <person name="Jaros S."/>
            <person name="Januszkiewicz K."/>
            <person name="Wedrychowicz H."/>
        </authorList>
    </citation>
    <scope>NUCLEOTIDE SEQUENCE [LARGE SCALE GENOMIC DNA]</scope>
    <source>
        <strain evidence="17 18">DSM 16917</strain>
    </source>
</reference>
<dbReference type="SUPFAM" id="SSF46600">
    <property type="entry name" value="C-terminal UvrC-binding domain of UvrB"/>
    <property type="match status" value="1"/>
</dbReference>
<organism evidence="17 18">
    <name type="scientific">Ferrimonas marina</name>
    <dbReference type="NCBI Taxonomy" id="299255"/>
    <lineage>
        <taxon>Bacteria</taxon>
        <taxon>Pseudomonadati</taxon>
        <taxon>Pseudomonadota</taxon>
        <taxon>Gammaproteobacteria</taxon>
        <taxon>Alteromonadales</taxon>
        <taxon>Ferrimonadaceae</taxon>
        <taxon>Ferrimonas</taxon>
    </lineage>
</organism>
<dbReference type="OrthoDB" id="9804933at2"/>
<dbReference type="RefSeq" id="WP_067657902.1">
    <property type="nucleotide sequence ID" value="NZ_FQXG01000002.1"/>
</dbReference>
<evidence type="ECO:0000256" key="5">
    <source>
        <dbReference type="ARBA" id="ARBA00022881"/>
    </source>
</evidence>
<comment type="subcellular location">
    <subcellularLocation>
        <location evidence="1 13">Cytoplasm</location>
    </subcellularLocation>
</comment>
<dbReference type="GO" id="GO:0009381">
    <property type="term" value="F:excinuclease ABC activity"/>
    <property type="evidence" value="ECO:0007669"/>
    <property type="project" value="UniProtKB-UniRule"/>
</dbReference>
<dbReference type="InterPro" id="IPR038476">
    <property type="entry name" value="UvrC_RNase_H_dom_sf"/>
</dbReference>
<evidence type="ECO:0000256" key="12">
    <source>
        <dbReference type="ARBA" id="ARBA00077138"/>
    </source>
</evidence>
<evidence type="ECO:0000256" key="9">
    <source>
        <dbReference type="ARBA" id="ARBA00061531"/>
    </source>
</evidence>
<dbReference type="GO" id="GO:0009432">
    <property type="term" value="P:SOS response"/>
    <property type="evidence" value="ECO:0007669"/>
    <property type="project" value="UniProtKB-UniRule"/>
</dbReference>
<dbReference type="Pfam" id="PF01541">
    <property type="entry name" value="GIY-YIG"/>
    <property type="match status" value="1"/>
</dbReference>
<dbReference type="HAMAP" id="MF_00203">
    <property type="entry name" value="UvrC"/>
    <property type="match status" value="1"/>
</dbReference>
<keyword evidence="7 13" id="KW-0742">SOS response</keyword>
<dbReference type="CDD" id="cd10434">
    <property type="entry name" value="GIY-YIG_UvrC_Cho"/>
    <property type="match status" value="1"/>
</dbReference>
<dbReference type="InterPro" id="IPR047296">
    <property type="entry name" value="GIY-YIG_UvrC_Cho"/>
</dbReference>
<dbReference type="Pfam" id="PF08459">
    <property type="entry name" value="UvrC_RNaseH_dom"/>
    <property type="match status" value="1"/>
</dbReference>
<dbReference type="InterPro" id="IPR001162">
    <property type="entry name" value="UvrC_RNase_H_dom"/>
</dbReference>
<dbReference type="Pfam" id="PF02151">
    <property type="entry name" value="UVR"/>
    <property type="match status" value="1"/>
</dbReference>
<dbReference type="InterPro" id="IPR035901">
    <property type="entry name" value="GIY-YIG_endonuc_sf"/>
</dbReference>
<dbReference type="FunFam" id="4.10.860.10:FF:000002">
    <property type="entry name" value="UvrABC system protein C"/>
    <property type="match status" value="1"/>
</dbReference>
<dbReference type="GO" id="GO:0009380">
    <property type="term" value="C:excinuclease repair complex"/>
    <property type="evidence" value="ECO:0007669"/>
    <property type="project" value="InterPro"/>
</dbReference>
<evidence type="ECO:0000256" key="10">
    <source>
        <dbReference type="ARBA" id="ARBA00062841"/>
    </source>
</evidence>
<keyword evidence="2 13" id="KW-0963">Cytoplasm</keyword>
<dbReference type="NCBIfam" id="NF001824">
    <property type="entry name" value="PRK00558.1-5"/>
    <property type="match status" value="1"/>
</dbReference>
<accession>A0A1M5QYX3</accession>
<dbReference type="NCBIfam" id="TIGR00194">
    <property type="entry name" value="uvrC"/>
    <property type="match status" value="1"/>
</dbReference>
<evidence type="ECO:0000256" key="11">
    <source>
        <dbReference type="ARBA" id="ARBA00067419"/>
    </source>
</evidence>
<dbReference type="GO" id="GO:0003677">
    <property type="term" value="F:DNA binding"/>
    <property type="evidence" value="ECO:0007669"/>
    <property type="project" value="UniProtKB-UniRule"/>
</dbReference>
<dbReference type="Gene3D" id="1.10.150.20">
    <property type="entry name" value="5' to 3' exonuclease, C-terminal subdomain"/>
    <property type="match status" value="1"/>
</dbReference>
<dbReference type="InterPro" id="IPR004791">
    <property type="entry name" value="UvrC"/>
</dbReference>
<keyword evidence="18" id="KW-1185">Reference proteome</keyword>
<dbReference type="SUPFAM" id="SSF47781">
    <property type="entry name" value="RuvA domain 2-like"/>
    <property type="match status" value="1"/>
</dbReference>
<dbReference type="PROSITE" id="PS50165">
    <property type="entry name" value="UVRC"/>
    <property type="match status" value="1"/>
</dbReference>
<dbReference type="Proteomes" id="UP000184268">
    <property type="component" value="Unassembled WGS sequence"/>
</dbReference>
<comment type="similarity">
    <text evidence="9 13">Belongs to the UvrC family.</text>
</comment>
<dbReference type="PANTHER" id="PTHR30562">
    <property type="entry name" value="UVRC/OXIDOREDUCTASE"/>
    <property type="match status" value="1"/>
</dbReference>
<dbReference type="Gene3D" id="3.40.1440.10">
    <property type="entry name" value="GIY-YIG endonuclease"/>
    <property type="match status" value="1"/>
</dbReference>
<dbReference type="GO" id="GO:0006289">
    <property type="term" value="P:nucleotide-excision repair"/>
    <property type="evidence" value="ECO:0007669"/>
    <property type="project" value="UniProtKB-UniRule"/>
</dbReference>
<keyword evidence="6 13" id="KW-0234">DNA repair</keyword>
<dbReference type="Gene3D" id="3.30.420.340">
    <property type="entry name" value="UvrC, RNAse H endonuclease domain"/>
    <property type="match status" value="1"/>
</dbReference>
<comment type="subunit">
    <text evidence="10 13">Interacts with UvrB in an incision complex.</text>
</comment>
<feature type="domain" description="GIY-YIG" evidence="15">
    <location>
        <begin position="16"/>
        <end position="95"/>
    </location>
</feature>
<proteinExistence type="inferred from homology"/>
<dbReference type="FunFam" id="1.10.150.20:FF:000005">
    <property type="entry name" value="UvrABC system protein C"/>
    <property type="match status" value="1"/>
</dbReference>
<evidence type="ECO:0000256" key="4">
    <source>
        <dbReference type="ARBA" id="ARBA00022769"/>
    </source>
</evidence>
<dbReference type="InterPro" id="IPR050066">
    <property type="entry name" value="UvrABC_protein_C"/>
</dbReference>
<evidence type="ECO:0000256" key="8">
    <source>
        <dbReference type="ARBA" id="ARBA00059452"/>
    </source>
</evidence>
<evidence type="ECO:0000259" key="14">
    <source>
        <dbReference type="PROSITE" id="PS50151"/>
    </source>
</evidence>
<keyword evidence="4 13" id="KW-0228">DNA excision</keyword>
<dbReference type="EMBL" id="FQXG01000002">
    <property type="protein sequence ID" value="SHH19282.1"/>
    <property type="molecule type" value="Genomic_DNA"/>
</dbReference>
<dbReference type="PROSITE" id="PS50151">
    <property type="entry name" value="UVR"/>
    <property type="match status" value="1"/>
</dbReference>
<evidence type="ECO:0000256" key="6">
    <source>
        <dbReference type="ARBA" id="ARBA00023204"/>
    </source>
</evidence>
<dbReference type="PROSITE" id="PS50164">
    <property type="entry name" value="GIY_YIG"/>
    <property type="match status" value="1"/>
</dbReference>
<protein>
    <recommendedName>
        <fullName evidence="11 13">UvrABC system protein C</fullName>
        <shortName evidence="13">Protein UvrC</shortName>
    </recommendedName>
    <alternativeName>
        <fullName evidence="12 13">Excinuclease ABC subunit C</fullName>
    </alternativeName>
</protein>
<sequence length="616" mass="69294">MTSSFDHRAFLRSVTNQPGVYRMYDAPGGTVLYVGKAKDLKKRLSSYFRTNVPSVKTRALVAQIQHIEVTVTHTETDALILEHDYIKQYMPRYNVLLRDDKSYPYLFLSDHKHPRLAFHRGPRRAKGHYFGPYPNGGAVRESLHLMQKLFPVRQCEDAFYRNRSRPCLQYQLNRCSGPCAGMIEDDAYREQVGLLKLFLQGQSQQVLGTLVKQMEQASMALEFEKAARIRDQLQALRKVQEQQGVQGREQGELDVIGVALEGGMACCHLLFVRKGKIVGSRSYFPKLPSNTEPQEVLESFLLQFYLGGGEDRQIPKEIVLSQQTEEESEELTAIAEALSVRNQSKVQIKTRVRAERAQFQRLAQTNARSALVSKLAHKTTVAERFRQLSETLEMERPITRMECFDISHTMGEKTVASCVVFNGEGPAKQEYRRYNIAGITPGDDYAAMGQALTRRYQGSQEQENLPEILFIDGGKGQLTQAEEVMEQALADTGLEAPLLVGVAKGESRKPGLETLILGFSREVIDLPADAPALHLIQHIRDEAHRFAISGHRAARGKARRESVLEGIPGIGAKRRQQLLKFMGGMQELKRASVAEIAKVPGISQQLAQKIHDALRH</sequence>
<name>A0A1M5QYX3_9GAMM</name>
<dbReference type="InterPro" id="IPR010994">
    <property type="entry name" value="RuvA_2-like"/>
</dbReference>
<evidence type="ECO:0000256" key="1">
    <source>
        <dbReference type="ARBA" id="ARBA00004496"/>
    </source>
</evidence>
<dbReference type="SUPFAM" id="SSF82771">
    <property type="entry name" value="GIY-YIG endonuclease"/>
    <property type="match status" value="1"/>
</dbReference>
<dbReference type="STRING" id="299255.SAMN02745129_1420"/>
<dbReference type="FunFam" id="3.40.1440.10:FF:000001">
    <property type="entry name" value="UvrABC system protein C"/>
    <property type="match status" value="1"/>
</dbReference>
<evidence type="ECO:0000256" key="7">
    <source>
        <dbReference type="ARBA" id="ARBA00023236"/>
    </source>
</evidence>
<evidence type="ECO:0000259" key="16">
    <source>
        <dbReference type="PROSITE" id="PS50165"/>
    </source>
</evidence>
<feature type="domain" description="UVR" evidence="14">
    <location>
        <begin position="204"/>
        <end position="239"/>
    </location>
</feature>
<keyword evidence="5 13" id="KW-0267">Excision nuclease</keyword>
<evidence type="ECO:0000313" key="17">
    <source>
        <dbReference type="EMBL" id="SHH19282.1"/>
    </source>
</evidence>